<keyword evidence="3" id="KW-1185">Reference proteome</keyword>
<evidence type="ECO:0000256" key="1">
    <source>
        <dbReference type="SAM" id="SignalP"/>
    </source>
</evidence>
<dbReference type="Proteomes" id="UP001597032">
    <property type="component" value="Unassembled WGS sequence"/>
</dbReference>
<reference evidence="3" key="1">
    <citation type="journal article" date="2019" name="Int. J. Syst. Evol. Microbiol.">
        <title>The Global Catalogue of Microorganisms (GCM) 10K type strain sequencing project: providing services to taxonomists for standard genome sequencing and annotation.</title>
        <authorList>
            <consortium name="The Broad Institute Genomics Platform"/>
            <consortium name="The Broad Institute Genome Sequencing Center for Infectious Disease"/>
            <person name="Wu L."/>
            <person name="Ma J."/>
        </authorList>
    </citation>
    <scope>NUCLEOTIDE SEQUENCE [LARGE SCALE GENOMIC DNA]</scope>
    <source>
        <strain evidence="3">CCUG 60022</strain>
    </source>
</reference>
<dbReference type="Pfam" id="PF14060">
    <property type="entry name" value="DUF4252"/>
    <property type="match status" value="1"/>
</dbReference>
<dbReference type="InterPro" id="IPR025348">
    <property type="entry name" value="DUF4252"/>
</dbReference>
<evidence type="ECO:0000313" key="2">
    <source>
        <dbReference type="EMBL" id="MFD0761752.1"/>
    </source>
</evidence>
<evidence type="ECO:0000313" key="3">
    <source>
        <dbReference type="Proteomes" id="UP001597032"/>
    </source>
</evidence>
<accession>A0ABW2Z6G5</accession>
<feature type="chain" id="PRO_5046479217" evidence="1">
    <location>
        <begin position="19"/>
        <end position="157"/>
    </location>
</feature>
<sequence length="157" mass="18413">MKNYILTFFAVIVLTSCAAQTSFNSFYSENKHDCEFSISTPAFVANLFIPNEDVKEFETLLKKVKHYRVMIFSEGSRSLNKKFNRFIKQHKYTSIFRLNEKGEQVELYFLQKKNKIRELVLKVKSDEDFVLLGLKSNISEEDFNKIIEESNVKLTSN</sequence>
<feature type="signal peptide" evidence="1">
    <location>
        <begin position="1"/>
        <end position="18"/>
    </location>
</feature>
<gene>
    <name evidence="2" type="ORF">ACFQZW_06620</name>
</gene>
<protein>
    <submittedName>
        <fullName evidence="2">DUF4252 domain-containing protein</fullName>
    </submittedName>
</protein>
<proteinExistence type="predicted"/>
<name>A0ABW2Z6G5_9FLAO</name>
<comment type="caution">
    <text evidence="2">The sequence shown here is derived from an EMBL/GenBank/DDBJ whole genome shotgun (WGS) entry which is preliminary data.</text>
</comment>
<keyword evidence="1" id="KW-0732">Signal</keyword>
<dbReference type="EMBL" id="JBHTIC010000006">
    <property type="protein sequence ID" value="MFD0761752.1"/>
    <property type="molecule type" value="Genomic_DNA"/>
</dbReference>
<dbReference type="RefSeq" id="WP_386781919.1">
    <property type="nucleotide sequence ID" value="NZ_JBHTIC010000006.1"/>
</dbReference>
<organism evidence="2 3">
    <name type="scientific">Lutibacter aestuarii</name>
    <dbReference type="NCBI Taxonomy" id="861111"/>
    <lineage>
        <taxon>Bacteria</taxon>
        <taxon>Pseudomonadati</taxon>
        <taxon>Bacteroidota</taxon>
        <taxon>Flavobacteriia</taxon>
        <taxon>Flavobacteriales</taxon>
        <taxon>Flavobacteriaceae</taxon>
        <taxon>Lutibacter</taxon>
    </lineage>
</organism>
<dbReference type="PROSITE" id="PS51257">
    <property type="entry name" value="PROKAR_LIPOPROTEIN"/>
    <property type="match status" value="1"/>
</dbReference>